<evidence type="ECO:0000256" key="1">
    <source>
        <dbReference type="SAM" id="MobiDB-lite"/>
    </source>
</evidence>
<evidence type="ECO:0000313" key="3">
    <source>
        <dbReference type="Proteomes" id="UP000323708"/>
    </source>
</evidence>
<feature type="compositionally biased region" description="Basic and acidic residues" evidence="1">
    <location>
        <begin position="580"/>
        <end position="598"/>
    </location>
</feature>
<feature type="compositionally biased region" description="Basic residues" evidence="1">
    <location>
        <begin position="705"/>
        <end position="716"/>
    </location>
</feature>
<feature type="compositionally biased region" description="Basic and acidic residues" evidence="1">
    <location>
        <begin position="611"/>
        <end position="672"/>
    </location>
</feature>
<feature type="region of interest" description="Disordered" evidence="1">
    <location>
        <begin position="580"/>
        <end position="716"/>
    </location>
</feature>
<gene>
    <name evidence="2" type="ORF">F0M18_01615</name>
</gene>
<dbReference type="Proteomes" id="UP000323708">
    <property type="component" value="Unassembled WGS sequence"/>
</dbReference>
<proteinExistence type="predicted"/>
<name>A0A5B0X5K0_9GAMM</name>
<dbReference type="EMBL" id="VTUX01000001">
    <property type="protein sequence ID" value="KAA1194620.1"/>
    <property type="molecule type" value="Genomic_DNA"/>
</dbReference>
<dbReference type="AlphaFoldDB" id="A0A5B0X5K0"/>
<reference evidence="2 3" key="1">
    <citation type="submission" date="2019-09" db="EMBL/GenBank/DDBJ databases">
        <authorList>
            <person name="Chen X.-Y."/>
        </authorList>
    </citation>
    <scope>NUCLEOTIDE SEQUENCE [LARGE SCALE GENOMIC DNA]</scope>
    <source>
        <strain evidence="2 3">NY5</strain>
    </source>
</reference>
<accession>A0A5B0X5K0</accession>
<sequence length="716" mass="79910">MLLLSSLHARALEWPQEVSAAEGTIIVYQPQPEAFKGNQLSGRAAMALVPKSGGEQIFGTFWFTARVDSDTDDDNALVRDLRVTQVRWPESRDAGEQRFTAIVEAAIPEAGFVISRERLAASLATAELETRSLEKLNNDPPQILFREQLAVLLSYDGKPRYADIENSNYQRVVNAPIAVVRAGNGKHYVTNGKLWYQADSAMGPWTATSSPPADLVKAMPAPEGDLPNWPTPPEIVVATEPTELIVTDGAPEWTPLAGGEVLYVTNTESPWLRNLSTGNMYLLLSGRWFRAKNTSGPWTFVPADELPAAFADIPPASDIGGLRTSVAGTPEAEDAVLDAQIPQTAAISRDTTLQVAYEGTPRFEDIPGTSVAYAVNTGTQVLRVDGKYYAVDNGVWFTAARATGPWAVADSIPSDEIKKIPPSSPVYNTTYVNVYESTPEIVYVGYTPGYLWSFPYYGVPVYGSGWYYRPYPGPWYYPRPPTWGFNVGYNPWTGWSFGLSWSSGFFNFGVSWGGGYYHGHHHGWYGGGGYRGPVVINTGYINIGNNINVGNRVDFGDRINRNDIDLNRDGQRRDNLYNRAENRDRKADPSLVKRDLKRATSNSKLKNNVYADRDGRVLKHEDNQWQSRDKGGWKQDPELNRPATREATRPARQDLPKPATRDIPKPSNRDLQKPASRPTTHDRHRDLDRAQRARNHGAMQERNRPRPQRQSRNLRR</sequence>
<protein>
    <submittedName>
        <fullName evidence="2">Carbohydrate-binding family V/XII</fullName>
    </submittedName>
</protein>
<comment type="caution">
    <text evidence="2">The sequence shown here is derived from an EMBL/GenBank/DDBJ whole genome shotgun (WGS) entry which is preliminary data.</text>
</comment>
<evidence type="ECO:0000313" key="2">
    <source>
        <dbReference type="EMBL" id="KAA1194620.1"/>
    </source>
</evidence>
<organism evidence="2 3">
    <name type="scientific">Pseudohalioglobus sediminis</name>
    <dbReference type="NCBI Taxonomy" id="2606449"/>
    <lineage>
        <taxon>Bacteria</taxon>
        <taxon>Pseudomonadati</taxon>
        <taxon>Pseudomonadota</taxon>
        <taxon>Gammaproteobacteria</taxon>
        <taxon>Cellvibrionales</taxon>
        <taxon>Halieaceae</taxon>
        <taxon>Pseudohalioglobus</taxon>
    </lineage>
</organism>
<feature type="compositionally biased region" description="Basic and acidic residues" evidence="1">
    <location>
        <begin position="679"/>
        <end position="691"/>
    </location>
</feature>
<keyword evidence="3" id="KW-1185">Reference proteome</keyword>